<name>A0ABS8VDM4_DATST</name>
<dbReference type="Proteomes" id="UP000823775">
    <property type="component" value="Unassembled WGS sequence"/>
</dbReference>
<reference evidence="1 2" key="1">
    <citation type="journal article" date="2021" name="BMC Genomics">
        <title>Datura genome reveals duplications of psychoactive alkaloid biosynthetic genes and high mutation rate following tissue culture.</title>
        <authorList>
            <person name="Rajewski A."/>
            <person name="Carter-House D."/>
            <person name="Stajich J."/>
            <person name="Litt A."/>
        </authorList>
    </citation>
    <scope>NUCLEOTIDE SEQUENCE [LARGE SCALE GENOMIC DNA]</scope>
    <source>
        <strain evidence="1">AR-01</strain>
    </source>
</reference>
<keyword evidence="2" id="KW-1185">Reference proteome</keyword>
<dbReference type="PANTHER" id="PTHR48082:SF2">
    <property type="entry name" value="ATP SYNTHASE SUBUNIT ALPHA, MITOCHONDRIAL"/>
    <property type="match status" value="1"/>
</dbReference>
<dbReference type="PANTHER" id="PTHR48082">
    <property type="entry name" value="ATP SYNTHASE SUBUNIT ALPHA, MITOCHONDRIAL"/>
    <property type="match status" value="1"/>
</dbReference>
<dbReference type="InterPro" id="IPR005294">
    <property type="entry name" value="ATP_synth_F1_asu"/>
</dbReference>
<gene>
    <name evidence="1" type="ORF">HAX54_032472</name>
</gene>
<proteinExistence type="predicted"/>
<sequence length="142" mass="15627">MLPLSRLDLGPAYYEDPISSNPDPIESEHLSIDTAIKEGDLVKRTGSIVDVPAGKAMLGRVVDGATERVVNHGIRLGVIKDANFSKLAKIRHGVLENPFQEFDDFKNESIVYVGVDGVLVGLIYVEDQIREDTRHVVESLSK</sequence>
<protein>
    <submittedName>
        <fullName evidence="1">Uncharacterized protein</fullName>
    </submittedName>
</protein>
<dbReference type="Gene3D" id="3.40.50.12240">
    <property type="match status" value="1"/>
</dbReference>
<organism evidence="1 2">
    <name type="scientific">Datura stramonium</name>
    <name type="common">Jimsonweed</name>
    <name type="synonym">Common thornapple</name>
    <dbReference type="NCBI Taxonomy" id="4076"/>
    <lineage>
        <taxon>Eukaryota</taxon>
        <taxon>Viridiplantae</taxon>
        <taxon>Streptophyta</taxon>
        <taxon>Embryophyta</taxon>
        <taxon>Tracheophyta</taxon>
        <taxon>Spermatophyta</taxon>
        <taxon>Magnoliopsida</taxon>
        <taxon>eudicotyledons</taxon>
        <taxon>Gunneridae</taxon>
        <taxon>Pentapetalae</taxon>
        <taxon>asterids</taxon>
        <taxon>lamiids</taxon>
        <taxon>Solanales</taxon>
        <taxon>Solanaceae</taxon>
        <taxon>Solanoideae</taxon>
        <taxon>Datureae</taxon>
        <taxon>Datura</taxon>
    </lineage>
</organism>
<evidence type="ECO:0000313" key="2">
    <source>
        <dbReference type="Proteomes" id="UP000823775"/>
    </source>
</evidence>
<accession>A0ABS8VDM4</accession>
<comment type="caution">
    <text evidence="1">The sequence shown here is derived from an EMBL/GenBank/DDBJ whole genome shotgun (WGS) entry which is preliminary data.</text>
</comment>
<evidence type="ECO:0000313" key="1">
    <source>
        <dbReference type="EMBL" id="MCD9644290.1"/>
    </source>
</evidence>
<dbReference type="EMBL" id="JACEIK010004115">
    <property type="protein sequence ID" value="MCD9644290.1"/>
    <property type="molecule type" value="Genomic_DNA"/>
</dbReference>